<keyword evidence="9" id="KW-1185">Reference proteome</keyword>
<dbReference type="InterPro" id="IPR016741">
    <property type="entry name" value="UCP018953"/>
</dbReference>
<evidence type="ECO:0000256" key="2">
    <source>
        <dbReference type="ARBA" id="ARBA00022475"/>
    </source>
</evidence>
<dbReference type="SMART" id="SM01204">
    <property type="entry name" value="FIST_C"/>
    <property type="match status" value="1"/>
</dbReference>
<dbReference type="RefSeq" id="WP_200237514.1">
    <property type="nucleotide sequence ID" value="NZ_NRRV01000025.1"/>
</dbReference>
<name>A0ABS1CHH0_9GAMM</name>
<dbReference type="PIRSF" id="PIRSF018953">
    <property type="entry name" value="UCP018953"/>
    <property type="match status" value="1"/>
</dbReference>
<reference evidence="8 9" key="1">
    <citation type="journal article" date="2020" name="Microorganisms">
        <title>Osmotic Adaptation and Compatible Solute Biosynthesis of Phototrophic Bacteria as Revealed from Genome Analyses.</title>
        <authorList>
            <person name="Imhoff J.F."/>
            <person name="Rahn T."/>
            <person name="Kunzel S."/>
            <person name="Keller A."/>
            <person name="Neulinger S.C."/>
        </authorList>
    </citation>
    <scope>NUCLEOTIDE SEQUENCE [LARGE SCALE GENOMIC DNA]</scope>
    <source>
        <strain evidence="8 9">DSM 6210</strain>
    </source>
</reference>
<evidence type="ECO:0000313" key="9">
    <source>
        <dbReference type="Proteomes" id="UP000748752"/>
    </source>
</evidence>
<keyword evidence="8" id="KW-0418">Kinase</keyword>
<keyword evidence="3" id="KW-0812">Transmembrane</keyword>
<keyword evidence="4" id="KW-1133">Transmembrane helix</keyword>
<evidence type="ECO:0000256" key="1">
    <source>
        <dbReference type="ARBA" id="ARBA00004651"/>
    </source>
</evidence>
<dbReference type="Pfam" id="PF08495">
    <property type="entry name" value="FIST"/>
    <property type="match status" value="1"/>
</dbReference>
<dbReference type="InterPro" id="IPR019494">
    <property type="entry name" value="FIST_C"/>
</dbReference>
<protein>
    <submittedName>
        <fullName evidence="8">Histidine kinase</fullName>
    </submittedName>
</protein>
<comment type="caution">
    <text evidence="8">The sequence shown here is derived from an EMBL/GenBank/DDBJ whole genome shotgun (WGS) entry which is preliminary data.</text>
</comment>
<sequence length="375" mass="39861">MTPFRYAHAAADAWEAALAQVADGLAGAQGSLGFVYVTDPVSAHLDTVIARLREVTGSEHWVGAVGIGICATGVEYYEQPAIAAMLADIPEDAFRVFQPVVKDAAVLDDMLAEWLGADGKPFIGPFIGLVHGDPANPLTESLVSGLAERTATGFLVGGLASARENARVVADMSADGGVAGVMFSDAVGIQTNLTQGCSPIGPHHVITESERNVLARLDNRPALEVFNEDIGEVLARDLSRVGGYIFAGLPIPGSDTGDYLVRNLVGVDTERKLLGIGDLVEQGQEIMFCRRDAATAREDLSRMLSNLKSRLSGPPRGGVYVSCLGRGANLFGDDSEELKQIRDELGDFPLVGFYANGEIFRDRLYGYTGVLTLFT</sequence>
<evidence type="ECO:0000259" key="6">
    <source>
        <dbReference type="SMART" id="SM00897"/>
    </source>
</evidence>
<accession>A0ABS1CHH0</accession>
<proteinExistence type="predicted"/>
<organism evidence="8 9">
    <name type="scientific">Thiohalocapsa halophila</name>
    <dbReference type="NCBI Taxonomy" id="69359"/>
    <lineage>
        <taxon>Bacteria</taxon>
        <taxon>Pseudomonadati</taxon>
        <taxon>Pseudomonadota</taxon>
        <taxon>Gammaproteobacteria</taxon>
        <taxon>Chromatiales</taxon>
        <taxon>Chromatiaceae</taxon>
        <taxon>Thiohalocapsa</taxon>
    </lineage>
</organism>
<evidence type="ECO:0000256" key="4">
    <source>
        <dbReference type="ARBA" id="ARBA00022989"/>
    </source>
</evidence>
<dbReference type="PANTHER" id="PTHR14939">
    <property type="entry name" value="F-BOX ONLY PROTEIN 22"/>
    <property type="match status" value="1"/>
</dbReference>
<dbReference type="EMBL" id="NRRV01000025">
    <property type="protein sequence ID" value="MBK1631371.1"/>
    <property type="molecule type" value="Genomic_DNA"/>
</dbReference>
<feature type="domain" description="FIST C-domain" evidence="7">
    <location>
        <begin position="222"/>
        <end position="362"/>
    </location>
</feature>
<comment type="subcellular location">
    <subcellularLocation>
        <location evidence="1">Cell membrane</location>
        <topology evidence="1">Multi-pass membrane protein</topology>
    </subcellularLocation>
</comment>
<keyword evidence="8" id="KW-0808">Transferase</keyword>
<feature type="domain" description="FIST" evidence="6">
    <location>
        <begin position="30"/>
        <end position="221"/>
    </location>
</feature>
<dbReference type="SMART" id="SM00897">
    <property type="entry name" value="FIST"/>
    <property type="match status" value="1"/>
</dbReference>
<dbReference type="PANTHER" id="PTHR14939:SF5">
    <property type="entry name" value="F-BOX ONLY PROTEIN 22"/>
    <property type="match status" value="1"/>
</dbReference>
<evidence type="ECO:0000313" key="8">
    <source>
        <dbReference type="EMBL" id="MBK1631371.1"/>
    </source>
</evidence>
<keyword evidence="2" id="KW-1003">Cell membrane</keyword>
<evidence type="ECO:0000256" key="5">
    <source>
        <dbReference type="ARBA" id="ARBA00023136"/>
    </source>
</evidence>
<dbReference type="Proteomes" id="UP000748752">
    <property type="component" value="Unassembled WGS sequence"/>
</dbReference>
<dbReference type="InterPro" id="IPR013702">
    <property type="entry name" value="FIST_domain_N"/>
</dbReference>
<gene>
    <name evidence="8" type="ORF">CKO31_11590</name>
</gene>
<dbReference type="Pfam" id="PF10442">
    <property type="entry name" value="FIST_C"/>
    <property type="match status" value="1"/>
</dbReference>
<evidence type="ECO:0000256" key="3">
    <source>
        <dbReference type="ARBA" id="ARBA00022692"/>
    </source>
</evidence>
<keyword evidence="5" id="KW-0472">Membrane</keyword>
<evidence type="ECO:0000259" key="7">
    <source>
        <dbReference type="SMART" id="SM01204"/>
    </source>
</evidence>
<dbReference type="GO" id="GO:0016301">
    <property type="term" value="F:kinase activity"/>
    <property type="evidence" value="ECO:0007669"/>
    <property type="project" value="UniProtKB-KW"/>
</dbReference>